<evidence type="ECO:0000313" key="4">
    <source>
        <dbReference type="Proteomes" id="UP000192333"/>
    </source>
</evidence>
<dbReference type="PANTHER" id="PTHR31605">
    <property type="entry name" value="GLYCEROL-3-PHOSPHATE O-ACYLTRANSFERASE 1"/>
    <property type="match status" value="1"/>
</dbReference>
<feature type="transmembrane region" description="Helical" evidence="1">
    <location>
        <begin position="287"/>
        <end position="306"/>
    </location>
</feature>
<dbReference type="GO" id="GO:0016287">
    <property type="term" value="F:glycerone-phosphate O-acyltransferase activity"/>
    <property type="evidence" value="ECO:0007669"/>
    <property type="project" value="TreeGrafter"/>
</dbReference>
<dbReference type="GO" id="GO:0004366">
    <property type="term" value="F:glycerol-3-phosphate O-acyltransferase activity"/>
    <property type="evidence" value="ECO:0007669"/>
    <property type="project" value="TreeGrafter"/>
</dbReference>
<dbReference type="Proteomes" id="UP000192333">
    <property type="component" value="Chromosome I"/>
</dbReference>
<sequence length="335" mass="38469">MKDLFNAILRIKVKIALHFYFSKIKVYGKENIPKNKAIILVANHQNALVDPLLIATHTRLNPYFLTRASVFKKSFIAKLLDFIRMIPIYRVRDGIGNMEKNKETFEKSTEVLLNKGTIVIFGEGNHHIHRNLRPLKKGFARIAYQALEANPDLDLVILPVGLNYGNHQRTGSKVSIIFGPTINPRIFYPHFDPLIKAVEVGLEPLVSHIPEEKYNQIEKEMILNRIDFTEPKEVRSFISGQSNSIDPKTYSPPYFTNKVMKVFHFPVYWIWLLIAPKIEDPAFTSTFKFVIGLVAVPLWYIFVLIGLPLLGFETWAFSWAILGFIYLLANRNGQG</sequence>
<evidence type="ECO:0000259" key="2">
    <source>
        <dbReference type="SMART" id="SM00563"/>
    </source>
</evidence>
<keyword evidence="3" id="KW-0808">Transferase</keyword>
<keyword evidence="3" id="KW-0012">Acyltransferase</keyword>
<evidence type="ECO:0000256" key="1">
    <source>
        <dbReference type="SAM" id="Phobius"/>
    </source>
</evidence>
<dbReference type="AlphaFoldDB" id="A0A1W2H7U3"/>
<dbReference type="CDD" id="cd07992">
    <property type="entry name" value="LPLAT_AAK14816-like"/>
    <property type="match status" value="1"/>
</dbReference>
<dbReference type="Pfam" id="PF01553">
    <property type="entry name" value="Acyltransferase"/>
    <property type="match status" value="1"/>
</dbReference>
<keyword evidence="1" id="KW-1133">Transmembrane helix</keyword>
<feature type="domain" description="Phospholipid/glycerol acyltransferase" evidence="2">
    <location>
        <begin position="38"/>
        <end position="165"/>
    </location>
</feature>
<evidence type="ECO:0000313" key="3">
    <source>
        <dbReference type="EMBL" id="SMD44983.1"/>
    </source>
</evidence>
<gene>
    <name evidence="3" type="ORF">SAMN00777080_3621</name>
</gene>
<proteinExistence type="predicted"/>
<dbReference type="PANTHER" id="PTHR31605:SF0">
    <property type="entry name" value="GLYCEROL-3-PHOSPHATE O-ACYLTRANSFERASE 1"/>
    <property type="match status" value="1"/>
</dbReference>
<keyword evidence="4" id="KW-1185">Reference proteome</keyword>
<dbReference type="RefSeq" id="WP_084121747.1">
    <property type="nucleotide sequence ID" value="NZ_LT838813.1"/>
</dbReference>
<dbReference type="InterPro" id="IPR002123">
    <property type="entry name" value="Plipid/glycerol_acylTrfase"/>
</dbReference>
<dbReference type="GO" id="GO:0008654">
    <property type="term" value="P:phospholipid biosynthetic process"/>
    <property type="evidence" value="ECO:0007669"/>
    <property type="project" value="TreeGrafter"/>
</dbReference>
<accession>A0A1W2H7U3</accession>
<keyword evidence="1" id="KW-0812">Transmembrane</keyword>
<name>A0A1W2H7U3_9BACT</name>
<protein>
    <submittedName>
        <fullName evidence="3">1-acyl-sn-glycerol-3-phosphate acyltransferases</fullName>
    </submittedName>
</protein>
<dbReference type="SUPFAM" id="SSF69593">
    <property type="entry name" value="Glycerol-3-phosphate (1)-acyltransferase"/>
    <property type="match status" value="1"/>
</dbReference>
<dbReference type="InterPro" id="IPR052744">
    <property type="entry name" value="GPAT/DAPAT"/>
</dbReference>
<dbReference type="SMART" id="SM00563">
    <property type="entry name" value="PlsC"/>
    <property type="match status" value="1"/>
</dbReference>
<organism evidence="3 4">
    <name type="scientific">Aquiflexum balticum DSM 16537</name>
    <dbReference type="NCBI Taxonomy" id="758820"/>
    <lineage>
        <taxon>Bacteria</taxon>
        <taxon>Pseudomonadati</taxon>
        <taxon>Bacteroidota</taxon>
        <taxon>Cytophagia</taxon>
        <taxon>Cytophagales</taxon>
        <taxon>Cyclobacteriaceae</taxon>
        <taxon>Aquiflexum</taxon>
    </lineage>
</organism>
<dbReference type="OrthoDB" id="9806008at2"/>
<feature type="transmembrane region" description="Helical" evidence="1">
    <location>
        <begin position="312"/>
        <end position="329"/>
    </location>
</feature>
<dbReference type="STRING" id="758820.SAMN00777080_3621"/>
<reference evidence="4" key="1">
    <citation type="submission" date="2017-04" db="EMBL/GenBank/DDBJ databases">
        <authorList>
            <person name="Varghese N."/>
            <person name="Submissions S."/>
        </authorList>
    </citation>
    <scope>NUCLEOTIDE SEQUENCE [LARGE SCALE GENOMIC DNA]</scope>
    <source>
        <strain evidence="4">DSM 16537</strain>
    </source>
</reference>
<keyword evidence="1" id="KW-0472">Membrane</keyword>
<dbReference type="EMBL" id="LT838813">
    <property type="protein sequence ID" value="SMD44983.1"/>
    <property type="molecule type" value="Genomic_DNA"/>
</dbReference>